<evidence type="ECO:0000256" key="2">
    <source>
        <dbReference type="ARBA" id="ARBA00006432"/>
    </source>
</evidence>
<dbReference type="SUPFAM" id="SSF56801">
    <property type="entry name" value="Acetyl-CoA synthetase-like"/>
    <property type="match status" value="1"/>
</dbReference>
<proteinExistence type="inferred from homology"/>
<dbReference type="Gene3D" id="3.40.50.12780">
    <property type="entry name" value="N-terminal domain of ligase-like"/>
    <property type="match status" value="1"/>
</dbReference>
<dbReference type="InterPro" id="IPR011904">
    <property type="entry name" value="Ac_CoA_lig"/>
</dbReference>
<dbReference type="GO" id="GO:0005524">
    <property type="term" value="F:ATP binding"/>
    <property type="evidence" value="ECO:0007669"/>
    <property type="project" value="UniProtKB-UniRule"/>
</dbReference>
<comment type="similarity">
    <text evidence="2 8">Belongs to the ATP-dependent AMP-binding enzyme family.</text>
</comment>
<comment type="catalytic activity">
    <reaction evidence="1 8">
        <text>acetate + ATP + CoA = acetyl-CoA + AMP + diphosphate</text>
        <dbReference type="Rhea" id="RHEA:23176"/>
        <dbReference type="ChEBI" id="CHEBI:30089"/>
        <dbReference type="ChEBI" id="CHEBI:30616"/>
        <dbReference type="ChEBI" id="CHEBI:33019"/>
        <dbReference type="ChEBI" id="CHEBI:57287"/>
        <dbReference type="ChEBI" id="CHEBI:57288"/>
        <dbReference type="ChEBI" id="CHEBI:456215"/>
        <dbReference type="EC" id="6.2.1.1"/>
    </reaction>
</comment>
<organism evidence="12 13">
    <name type="scientific">Cytospora leucostoma</name>
    <dbReference type="NCBI Taxonomy" id="1230097"/>
    <lineage>
        <taxon>Eukaryota</taxon>
        <taxon>Fungi</taxon>
        <taxon>Dikarya</taxon>
        <taxon>Ascomycota</taxon>
        <taxon>Pezizomycotina</taxon>
        <taxon>Sordariomycetes</taxon>
        <taxon>Sordariomycetidae</taxon>
        <taxon>Diaporthales</taxon>
        <taxon>Cytosporaceae</taxon>
        <taxon>Cytospora</taxon>
    </lineage>
</organism>
<dbReference type="AlphaFoldDB" id="A0A423XAK7"/>
<dbReference type="OrthoDB" id="1706066at2759"/>
<evidence type="ECO:0000259" key="9">
    <source>
        <dbReference type="Pfam" id="PF00501"/>
    </source>
</evidence>
<dbReference type="EMBL" id="LKEB01000023">
    <property type="protein sequence ID" value="ROW12942.1"/>
    <property type="molecule type" value="Genomic_DNA"/>
</dbReference>
<dbReference type="GO" id="GO:0016208">
    <property type="term" value="F:AMP binding"/>
    <property type="evidence" value="ECO:0007669"/>
    <property type="project" value="InterPro"/>
</dbReference>
<dbReference type="InterPro" id="IPR045851">
    <property type="entry name" value="AMP-bd_C_sf"/>
</dbReference>
<dbReference type="STRING" id="1230097.A0A423XAK7"/>
<dbReference type="Pfam" id="PF16177">
    <property type="entry name" value="ACAS_N"/>
    <property type="match status" value="1"/>
</dbReference>
<gene>
    <name evidence="12" type="ORF">VPNG_04676</name>
</gene>
<dbReference type="FunCoup" id="A0A423XAK7">
    <property type="interactions" value="692"/>
</dbReference>
<evidence type="ECO:0000259" key="10">
    <source>
        <dbReference type="Pfam" id="PF13193"/>
    </source>
</evidence>
<dbReference type="GO" id="GO:0019427">
    <property type="term" value="P:acetyl-CoA biosynthetic process from acetate"/>
    <property type="evidence" value="ECO:0007669"/>
    <property type="project" value="InterPro"/>
</dbReference>
<evidence type="ECO:0000256" key="4">
    <source>
        <dbReference type="ARBA" id="ARBA00022598"/>
    </source>
</evidence>
<protein>
    <recommendedName>
        <fullName evidence="7 8">Acetyl-coenzyme A synthetase</fullName>
        <ecNumber evidence="3 8">6.2.1.1</ecNumber>
    </recommendedName>
</protein>
<evidence type="ECO:0000313" key="12">
    <source>
        <dbReference type="EMBL" id="ROW12942.1"/>
    </source>
</evidence>
<dbReference type="PANTHER" id="PTHR24095:SF14">
    <property type="entry name" value="ACETYL-COENZYME A SYNTHETASE 1"/>
    <property type="match status" value="1"/>
</dbReference>
<reference evidence="12 13" key="1">
    <citation type="submission" date="2015-09" db="EMBL/GenBank/DDBJ databases">
        <title>Host preference determinants of Valsa canker pathogens revealed by comparative genomics.</title>
        <authorList>
            <person name="Yin Z."/>
            <person name="Huang L."/>
        </authorList>
    </citation>
    <scope>NUCLEOTIDE SEQUENCE [LARGE SCALE GENOMIC DNA]</scope>
    <source>
        <strain evidence="12 13">SXYLt</strain>
    </source>
</reference>
<dbReference type="FunFam" id="3.30.300.30:FF:000004">
    <property type="entry name" value="Acetyl-coenzyme A synthetase"/>
    <property type="match status" value="1"/>
</dbReference>
<dbReference type="NCBIfam" id="TIGR02188">
    <property type="entry name" value="Ac_CoA_lig_AcsA"/>
    <property type="match status" value="1"/>
</dbReference>
<dbReference type="PANTHER" id="PTHR24095">
    <property type="entry name" value="ACETYL-COENZYME A SYNTHETASE"/>
    <property type="match status" value="1"/>
</dbReference>
<keyword evidence="5 8" id="KW-0547">Nucleotide-binding</keyword>
<keyword evidence="6 8" id="KW-0067">ATP-binding</keyword>
<evidence type="ECO:0000256" key="7">
    <source>
        <dbReference type="ARBA" id="ARBA00073617"/>
    </source>
</evidence>
<dbReference type="GO" id="GO:0003987">
    <property type="term" value="F:acetate-CoA ligase activity"/>
    <property type="evidence" value="ECO:0007669"/>
    <property type="project" value="UniProtKB-UniRule"/>
</dbReference>
<feature type="domain" description="AMP-binding enzyme C-terminal" evidence="10">
    <location>
        <begin position="547"/>
        <end position="625"/>
    </location>
</feature>
<dbReference type="InterPro" id="IPR020845">
    <property type="entry name" value="AMP-binding_CS"/>
</dbReference>
<evidence type="ECO:0000256" key="8">
    <source>
        <dbReference type="RuleBase" id="RU361147"/>
    </source>
</evidence>
<evidence type="ECO:0000256" key="6">
    <source>
        <dbReference type="ARBA" id="ARBA00022840"/>
    </source>
</evidence>
<dbReference type="Pfam" id="PF00501">
    <property type="entry name" value="AMP-binding"/>
    <property type="match status" value="1"/>
</dbReference>
<dbReference type="NCBIfam" id="NF001208">
    <property type="entry name" value="PRK00174.1"/>
    <property type="match status" value="1"/>
</dbReference>
<evidence type="ECO:0000313" key="13">
    <source>
        <dbReference type="Proteomes" id="UP000285146"/>
    </source>
</evidence>
<dbReference type="CDD" id="cd05966">
    <property type="entry name" value="ACS"/>
    <property type="match status" value="1"/>
</dbReference>
<dbReference type="Gene3D" id="3.30.300.30">
    <property type="match status" value="1"/>
</dbReference>
<evidence type="ECO:0000256" key="5">
    <source>
        <dbReference type="ARBA" id="ARBA00022741"/>
    </source>
</evidence>
<evidence type="ECO:0000256" key="1">
    <source>
        <dbReference type="ARBA" id="ARBA00000131"/>
    </source>
</evidence>
<name>A0A423XAK7_9PEZI</name>
<dbReference type="Proteomes" id="UP000285146">
    <property type="component" value="Unassembled WGS sequence"/>
</dbReference>
<dbReference type="InterPro" id="IPR000873">
    <property type="entry name" value="AMP-dep_synth/lig_dom"/>
</dbReference>
<dbReference type="InterPro" id="IPR025110">
    <property type="entry name" value="AMP-bd_C"/>
</dbReference>
<feature type="domain" description="AMP-dependent synthetase/ligase" evidence="9">
    <location>
        <begin position="100"/>
        <end position="486"/>
    </location>
</feature>
<keyword evidence="4 8" id="KW-0436">Ligase</keyword>
<sequence length="667" mass="74075">MAAGAPKAPVVAEAHEVDTFHPPQKMLDKHPSKPHLSSLEEYQQLYKESITEPKKFWGERARELLSWSKDFQTVHSGSLENGDSAWFLEGELNASYNCVDRHAFKDPNRTAIIYEADEPNEGRTLSYSELLREVCRTAWVLKQMGVKKGDTVAVYLPMIPEALIALLAITRIGAVHSVVFAGFSADSLRDRVIDAQSKVVITTDEGKRGGKLIGTKKIVDDALKQCPDVSHVLVYKRTGADVPFTQGRDWWWHEEVEKWPSYIPPEPMNSEDPLFLLYTSGSTGKPKGVLHSTAGYLLGAAMTGKYVFDIHDGDRYFCGGDVGWITGHTYVVYAPLLLGVSTVVFEGTPAYPDFSRYWEIIDKYQVTQFYVAPTALRLLKRAGDHFVKSKMQHLRVLGSVGEPIAAEIWKWYFEVVGKEESQIVDTYWQTETGSNVIAPLAGVTPTKPGSASLPFFGIEPAIVDPVSGEEIHGNDVEGVLAFKQPWPSMARTVYGAHKRYMDTYLNVYKGYYFTGDGAGRDHEGFYWIRGRVDDVVNVSGHRLSTAEIEAALLEHHAIAEAAVVGIADELTGQAVNAFVAIKEGGESSEALRKEFILQVRKSIGPFAAPKAVYIVPDLPKTRSGKIMRRILRKILAGEEDQLGDISTLSDPSVVFKIIALVHEQRKK</sequence>
<dbReference type="EC" id="6.2.1.1" evidence="3 8"/>
<dbReference type="InterPro" id="IPR032387">
    <property type="entry name" value="ACAS_N"/>
</dbReference>
<accession>A0A423XAK7</accession>
<evidence type="ECO:0000259" key="11">
    <source>
        <dbReference type="Pfam" id="PF16177"/>
    </source>
</evidence>
<dbReference type="InterPro" id="IPR042099">
    <property type="entry name" value="ANL_N_sf"/>
</dbReference>
<dbReference type="PROSITE" id="PS00455">
    <property type="entry name" value="AMP_BINDING"/>
    <property type="match status" value="1"/>
</dbReference>
<comment type="caution">
    <text evidence="12">The sequence shown here is derived from an EMBL/GenBank/DDBJ whole genome shotgun (WGS) entry which is preliminary data.</text>
</comment>
<keyword evidence="13" id="KW-1185">Reference proteome</keyword>
<evidence type="ECO:0000256" key="3">
    <source>
        <dbReference type="ARBA" id="ARBA00013275"/>
    </source>
</evidence>
<dbReference type="GO" id="GO:0005829">
    <property type="term" value="C:cytosol"/>
    <property type="evidence" value="ECO:0007669"/>
    <property type="project" value="TreeGrafter"/>
</dbReference>
<dbReference type="FunFam" id="3.40.50.12780:FF:000001">
    <property type="entry name" value="Acetyl-coenzyme A synthetase"/>
    <property type="match status" value="1"/>
</dbReference>
<dbReference type="InParanoid" id="A0A423XAK7"/>
<feature type="domain" description="Acetyl-coenzyme A synthetase N-terminal" evidence="11">
    <location>
        <begin position="42"/>
        <end position="98"/>
    </location>
</feature>
<dbReference type="Pfam" id="PF13193">
    <property type="entry name" value="AMP-binding_C"/>
    <property type="match status" value="1"/>
</dbReference>